<dbReference type="CDD" id="cd00086">
    <property type="entry name" value="homeodomain"/>
    <property type="match status" value="1"/>
</dbReference>
<reference evidence="4 5" key="1">
    <citation type="journal article" date="2018" name="PLoS ONE">
        <title>The draft genome of Kipferlia bialata reveals reductive genome evolution in fornicate parasites.</title>
        <authorList>
            <person name="Tanifuji G."/>
            <person name="Takabayashi S."/>
            <person name="Kume K."/>
            <person name="Takagi M."/>
            <person name="Nakayama T."/>
            <person name="Kamikawa R."/>
            <person name="Inagaki Y."/>
            <person name="Hashimoto T."/>
        </authorList>
    </citation>
    <scope>NUCLEOTIDE SEQUENCE [LARGE SCALE GENOMIC DNA]</scope>
    <source>
        <strain evidence="4">NY0173</strain>
    </source>
</reference>
<keyword evidence="1 2" id="KW-0371">Homeobox</keyword>
<evidence type="ECO:0000256" key="2">
    <source>
        <dbReference type="RuleBase" id="RU000682"/>
    </source>
</evidence>
<dbReference type="GO" id="GO:0005634">
    <property type="term" value="C:nucleus"/>
    <property type="evidence" value="ECO:0007669"/>
    <property type="project" value="UniProtKB-SubCell"/>
</dbReference>
<feature type="domain" description="Homeobox" evidence="3">
    <location>
        <begin position="1"/>
        <end position="58"/>
    </location>
</feature>
<dbReference type="Proteomes" id="UP000265618">
    <property type="component" value="Unassembled WGS sequence"/>
</dbReference>
<comment type="subcellular location">
    <subcellularLocation>
        <location evidence="1 2">Nucleus</location>
    </subcellularLocation>
</comment>
<dbReference type="OrthoDB" id="10056939at2759"/>
<keyword evidence="5" id="KW-1185">Reference proteome</keyword>
<dbReference type="EMBL" id="BDIP01004714">
    <property type="protein sequence ID" value="GIQ89126.1"/>
    <property type="molecule type" value="Genomic_DNA"/>
</dbReference>
<dbReference type="AlphaFoldDB" id="A0A9K3GNU2"/>
<dbReference type="PROSITE" id="PS50071">
    <property type="entry name" value="HOMEOBOX_2"/>
    <property type="match status" value="1"/>
</dbReference>
<organism evidence="4 5">
    <name type="scientific">Kipferlia bialata</name>
    <dbReference type="NCBI Taxonomy" id="797122"/>
    <lineage>
        <taxon>Eukaryota</taxon>
        <taxon>Metamonada</taxon>
        <taxon>Carpediemonas-like organisms</taxon>
        <taxon>Kipferlia</taxon>
    </lineage>
</organism>
<dbReference type="SMART" id="SM00389">
    <property type="entry name" value="HOX"/>
    <property type="match status" value="1"/>
</dbReference>
<dbReference type="GO" id="GO:0003677">
    <property type="term" value="F:DNA binding"/>
    <property type="evidence" value="ECO:0007669"/>
    <property type="project" value="UniProtKB-UniRule"/>
</dbReference>
<feature type="non-terminal residue" evidence="4">
    <location>
        <position position="1"/>
    </location>
</feature>
<protein>
    <recommendedName>
        <fullName evidence="3">Homeobox domain-containing protein</fullName>
    </recommendedName>
</protein>
<keyword evidence="1 2" id="KW-0238">DNA-binding</keyword>
<gene>
    <name evidence="4" type="ORF">KIPB_011525</name>
</gene>
<dbReference type="Pfam" id="PF00046">
    <property type="entry name" value="Homeodomain"/>
    <property type="match status" value="1"/>
</dbReference>
<dbReference type="InterPro" id="IPR001356">
    <property type="entry name" value="HD"/>
</dbReference>
<sequence length="69" mass="8058">MGKYEASQLYVLSNFFVGHLTHPYPTREEVKDLGEKCALPTKRVDVWFGNRRKRLRRRTLNLLESPPAA</sequence>
<evidence type="ECO:0000313" key="4">
    <source>
        <dbReference type="EMBL" id="GIQ89126.1"/>
    </source>
</evidence>
<proteinExistence type="predicted"/>
<dbReference type="InterPro" id="IPR009057">
    <property type="entry name" value="Homeodomain-like_sf"/>
</dbReference>
<evidence type="ECO:0000313" key="5">
    <source>
        <dbReference type="Proteomes" id="UP000265618"/>
    </source>
</evidence>
<comment type="caution">
    <text evidence="4">The sequence shown here is derived from an EMBL/GenBank/DDBJ whole genome shotgun (WGS) entry which is preliminary data.</text>
</comment>
<name>A0A9K3GNU2_9EUKA</name>
<keyword evidence="1 2" id="KW-0539">Nucleus</keyword>
<evidence type="ECO:0000259" key="3">
    <source>
        <dbReference type="PROSITE" id="PS50071"/>
    </source>
</evidence>
<feature type="DNA-binding region" description="Homeobox" evidence="1">
    <location>
        <begin position="3"/>
        <end position="59"/>
    </location>
</feature>
<dbReference type="SUPFAM" id="SSF46689">
    <property type="entry name" value="Homeodomain-like"/>
    <property type="match status" value="1"/>
</dbReference>
<dbReference type="Gene3D" id="1.10.10.60">
    <property type="entry name" value="Homeodomain-like"/>
    <property type="match status" value="1"/>
</dbReference>
<accession>A0A9K3GNU2</accession>
<evidence type="ECO:0000256" key="1">
    <source>
        <dbReference type="PROSITE-ProRule" id="PRU00108"/>
    </source>
</evidence>